<feature type="region of interest" description="Disordered" evidence="2">
    <location>
        <begin position="21"/>
        <end position="57"/>
    </location>
</feature>
<evidence type="ECO:0000256" key="1">
    <source>
        <dbReference type="ARBA" id="ARBA00022801"/>
    </source>
</evidence>
<proteinExistence type="predicted"/>
<dbReference type="InterPro" id="IPR023365">
    <property type="entry name" value="Sortase_dom-sf"/>
</dbReference>
<dbReference type="CDD" id="cd05829">
    <property type="entry name" value="Sortase_F"/>
    <property type="match status" value="1"/>
</dbReference>
<keyword evidence="5" id="KW-1185">Reference proteome</keyword>
<evidence type="ECO:0000313" key="4">
    <source>
        <dbReference type="EMBL" id="WAZ19068.1"/>
    </source>
</evidence>
<organism evidence="4 5">
    <name type="scientific">Streptomyces cinnabarinus</name>
    <dbReference type="NCBI Taxonomy" id="67287"/>
    <lineage>
        <taxon>Bacteria</taxon>
        <taxon>Bacillati</taxon>
        <taxon>Actinomycetota</taxon>
        <taxon>Actinomycetes</taxon>
        <taxon>Kitasatosporales</taxon>
        <taxon>Streptomycetaceae</taxon>
        <taxon>Streptomyces</taxon>
    </lineage>
</organism>
<evidence type="ECO:0000256" key="3">
    <source>
        <dbReference type="SAM" id="SignalP"/>
    </source>
</evidence>
<dbReference type="RefSeq" id="WP_269656751.1">
    <property type="nucleotide sequence ID" value="NZ_CP114413.1"/>
</dbReference>
<name>A0ABY7K6C8_9ACTN</name>
<dbReference type="InterPro" id="IPR042001">
    <property type="entry name" value="Sortase_F"/>
</dbReference>
<sequence>MALTAVAVAALTTAALVTAPSATGPAAPPADFGPTAGTPARSAAAAGPDTPGRAPPPERVRVAAVGLDARIRPVGVTGQGAVSIPADPSVAGWYRYGPAPGSSQGSAVLVGHVDSDTGALGELAALYDVRTGDRVEVRRTGAEPVAYRITSRSTVPKDRLSPAVFRRTGAPVLTLITCAPPFEPERGGYLSNLVVTAQPLRG</sequence>
<reference evidence="4" key="1">
    <citation type="submission" date="2022-12" db="EMBL/GenBank/DDBJ databases">
        <authorList>
            <person name="Ruckert C."/>
            <person name="Busche T."/>
            <person name="Kalinowski J."/>
            <person name="Wittmann C."/>
        </authorList>
    </citation>
    <scope>NUCLEOTIDE SEQUENCE</scope>
    <source>
        <strain evidence="4">DSM 40467</strain>
    </source>
</reference>
<dbReference type="SUPFAM" id="SSF63817">
    <property type="entry name" value="Sortase"/>
    <property type="match status" value="1"/>
</dbReference>
<keyword evidence="3" id="KW-0732">Signal</keyword>
<evidence type="ECO:0000256" key="2">
    <source>
        <dbReference type="SAM" id="MobiDB-lite"/>
    </source>
</evidence>
<dbReference type="Proteomes" id="UP001164439">
    <property type="component" value="Chromosome"/>
</dbReference>
<accession>A0ABY7K6C8</accession>
<evidence type="ECO:0000313" key="5">
    <source>
        <dbReference type="Proteomes" id="UP001164439"/>
    </source>
</evidence>
<dbReference type="EMBL" id="CP114413">
    <property type="protein sequence ID" value="WAZ19068.1"/>
    <property type="molecule type" value="Genomic_DNA"/>
</dbReference>
<feature type="signal peptide" evidence="3">
    <location>
        <begin position="1"/>
        <end position="19"/>
    </location>
</feature>
<protein>
    <submittedName>
        <fullName evidence="4">Class F sortase</fullName>
    </submittedName>
</protein>
<dbReference type="Pfam" id="PF04203">
    <property type="entry name" value="Sortase"/>
    <property type="match status" value="1"/>
</dbReference>
<feature type="chain" id="PRO_5047509477" evidence="3">
    <location>
        <begin position="20"/>
        <end position="202"/>
    </location>
</feature>
<dbReference type="InterPro" id="IPR005754">
    <property type="entry name" value="Sortase"/>
</dbReference>
<feature type="compositionally biased region" description="Low complexity" evidence="2">
    <location>
        <begin position="21"/>
        <end position="51"/>
    </location>
</feature>
<keyword evidence="1" id="KW-0378">Hydrolase</keyword>
<gene>
    <name evidence="4" type="ORF">STRCI_000090</name>
</gene>
<dbReference type="Gene3D" id="2.40.260.10">
    <property type="entry name" value="Sortase"/>
    <property type="match status" value="1"/>
</dbReference>